<gene>
    <name evidence="1" type="ORF">K460DRAFT_168267</name>
</gene>
<dbReference type="Proteomes" id="UP000800039">
    <property type="component" value="Unassembled WGS sequence"/>
</dbReference>
<name>A0A9P4GA34_9PLEO</name>
<keyword evidence="2" id="KW-1185">Reference proteome</keyword>
<reference evidence="1" key="1">
    <citation type="submission" date="2020-01" db="EMBL/GenBank/DDBJ databases">
        <authorList>
            <consortium name="DOE Joint Genome Institute"/>
            <person name="Haridas S."/>
            <person name="Albert R."/>
            <person name="Binder M."/>
            <person name="Bloem J."/>
            <person name="Labutti K."/>
            <person name="Salamov A."/>
            <person name="Andreopoulos B."/>
            <person name="Baker S.E."/>
            <person name="Barry K."/>
            <person name="Bills G."/>
            <person name="Bluhm B.H."/>
            <person name="Cannon C."/>
            <person name="Castanera R."/>
            <person name="Culley D.E."/>
            <person name="Daum C."/>
            <person name="Ezra D."/>
            <person name="Gonzalez J.B."/>
            <person name="Henrissat B."/>
            <person name="Kuo A."/>
            <person name="Liang C."/>
            <person name="Lipzen A."/>
            <person name="Lutzoni F."/>
            <person name="Magnuson J."/>
            <person name="Mondo S."/>
            <person name="Nolan M."/>
            <person name="Ohm R."/>
            <person name="Pangilinan J."/>
            <person name="Park H.-J."/>
            <person name="Ramirez L."/>
            <person name="Alfaro M."/>
            <person name="Sun H."/>
            <person name="Tritt A."/>
            <person name="Yoshinaga Y."/>
            <person name="Zwiers L.-H."/>
            <person name="Turgeon B.G."/>
            <person name="Goodwin S.B."/>
            <person name="Spatafora J.W."/>
            <person name="Crous P.W."/>
            <person name="Grigoriev I.V."/>
        </authorList>
    </citation>
    <scope>NUCLEOTIDE SEQUENCE</scope>
    <source>
        <strain evidence="1">CBS 394.84</strain>
    </source>
</reference>
<comment type="caution">
    <text evidence="1">The sequence shown here is derived from an EMBL/GenBank/DDBJ whole genome shotgun (WGS) entry which is preliminary data.</text>
</comment>
<dbReference type="RefSeq" id="XP_040784042.1">
    <property type="nucleotide sequence ID" value="XM_040926930.1"/>
</dbReference>
<sequence length="177" mass="19640">MGHAVHSECGVRSLRTARQSSVEMPPSWHITNSSILSAQCTPTGAPGGLACACDEISSREHQAKLRLQGSDRWWKISSARKVGGGWLRRPRMTRAASLPRPARRISLHAAFRLSRDYSIGPSSYRDSGQRASVHYRTNAGIGIAPKLVLVSMSEDWKEPRFQEPTCWSDSTWSQHSV</sequence>
<evidence type="ECO:0000313" key="2">
    <source>
        <dbReference type="Proteomes" id="UP000800039"/>
    </source>
</evidence>
<dbReference type="GeneID" id="63844182"/>
<evidence type="ECO:0000313" key="1">
    <source>
        <dbReference type="EMBL" id="KAF1841479.1"/>
    </source>
</evidence>
<dbReference type="EMBL" id="ML976618">
    <property type="protein sequence ID" value="KAF1841479.1"/>
    <property type="molecule type" value="Genomic_DNA"/>
</dbReference>
<proteinExistence type="predicted"/>
<dbReference type="AlphaFoldDB" id="A0A9P4GA34"/>
<accession>A0A9P4GA34</accession>
<protein>
    <submittedName>
        <fullName evidence="1">Uncharacterized protein</fullName>
    </submittedName>
</protein>
<organism evidence="1 2">
    <name type="scientific">Cucurbitaria berberidis CBS 394.84</name>
    <dbReference type="NCBI Taxonomy" id="1168544"/>
    <lineage>
        <taxon>Eukaryota</taxon>
        <taxon>Fungi</taxon>
        <taxon>Dikarya</taxon>
        <taxon>Ascomycota</taxon>
        <taxon>Pezizomycotina</taxon>
        <taxon>Dothideomycetes</taxon>
        <taxon>Pleosporomycetidae</taxon>
        <taxon>Pleosporales</taxon>
        <taxon>Pleosporineae</taxon>
        <taxon>Cucurbitariaceae</taxon>
        <taxon>Cucurbitaria</taxon>
    </lineage>
</organism>